<organism evidence="1 2">
    <name type="scientific">Izhakiella australiensis</name>
    <dbReference type="NCBI Taxonomy" id="1926881"/>
    <lineage>
        <taxon>Bacteria</taxon>
        <taxon>Pseudomonadati</taxon>
        <taxon>Pseudomonadota</taxon>
        <taxon>Gammaproteobacteria</taxon>
        <taxon>Enterobacterales</taxon>
        <taxon>Erwiniaceae</taxon>
        <taxon>Izhakiella</taxon>
    </lineage>
</organism>
<dbReference type="EMBL" id="MRUL01000042">
    <property type="protein sequence ID" value="OON34647.1"/>
    <property type="molecule type" value="Genomic_DNA"/>
</dbReference>
<proteinExistence type="predicted"/>
<name>A0A1S8Y725_9GAMM</name>
<evidence type="ECO:0000313" key="2">
    <source>
        <dbReference type="Proteomes" id="UP000190667"/>
    </source>
</evidence>
<dbReference type="OrthoDB" id="6615119at2"/>
<protein>
    <submittedName>
        <fullName evidence="1">Uncharacterized protein</fullName>
    </submittedName>
</protein>
<dbReference type="AlphaFoldDB" id="A0A1S8Y725"/>
<gene>
    <name evidence="1" type="ORF">BTJ39_23820</name>
</gene>
<comment type="caution">
    <text evidence="1">The sequence shown here is derived from an EMBL/GenBank/DDBJ whole genome shotgun (WGS) entry which is preliminary data.</text>
</comment>
<evidence type="ECO:0000313" key="1">
    <source>
        <dbReference type="EMBL" id="OON34647.1"/>
    </source>
</evidence>
<reference evidence="1 2" key="1">
    <citation type="submission" date="2016-12" db="EMBL/GenBank/DDBJ databases">
        <title>Izhakiella australiana sp. nov. of genus Izhakiella isolated from Australian desert.</title>
        <authorList>
            <person name="Ji M."/>
        </authorList>
    </citation>
    <scope>NUCLEOTIDE SEQUENCE [LARGE SCALE GENOMIC DNA]</scope>
    <source>
        <strain evidence="1 2">D4N98</strain>
    </source>
</reference>
<keyword evidence="2" id="KW-1185">Reference proteome</keyword>
<dbReference type="RefSeq" id="WP_078005140.1">
    <property type="nucleotide sequence ID" value="NZ_MRUL01000042.1"/>
</dbReference>
<sequence length="76" mass="8521">MSIDATIKAKRINEISPYGDGYNRRIEIDVEDLEIAEAVKADEIVSEYDVDDLLDAIGESDVINWLEGNGYTVEKD</sequence>
<accession>A0A1S8Y725</accession>
<dbReference type="Proteomes" id="UP000190667">
    <property type="component" value="Unassembled WGS sequence"/>
</dbReference>